<sequence>MHKITSLMLGICLTIQAESGFSAENTTTDLTQLKKQLSLTEQQLEKEKAALELLQKELNKQKEQAKEDKAKADTALATSQQETEKVKTKANQYLTTLGKIAVAEQTRKDVCNHKLRKRIHFDGHGGDLETPGFFDVGAGYFQIHDVDGQGHDSNGLMIALKAYPLRRHYSVLSSDTTIKNFSDTLETNQNKSDEGSNPNSKESTAPNTTQSQAEKIASLKTALTAYETEAKKVYAVCYPDSPVRQAFSRVYVYLGESISESGDANISGSIRSVGLGWDVTPELSLAAGYAIYKTELNSVTDSHEGLVMSVQLNLAAFSLLRNVVTP</sequence>
<dbReference type="EMBL" id="QAON01000001">
    <property type="protein sequence ID" value="PTQ91324.1"/>
    <property type="molecule type" value="Genomic_DNA"/>
</dbReference>
<comment type="caution">
    <text evidence="3">The sequence shown here is derived from an EMBL/GenBank/DDBJ whole genome shotgun (WGS) entry which is preliminary data.</text>
</comment>
<dbReference type="RefSeq" id="WP_107864337.1">
    <property type="nucleotide sequence ID" value="NZ_QAON01000001.1"/>
</dbReference>
<dbReference type="AlphaFoldDB" id="A0A2T5J3Z0"/>
<keyword evidence="4" id="KW-1185">Reference proteome</keyword>
<feature type="compositionally biased region" description="Polar residues" evidence="2">
    <location>
        <begin position="182"/>
        <end position="213"/>
    </location>
</feature>
<organism evidence="3 4">
    <name type="scientific">Agitococcus lubricus</name>
    <dbReference type="NCBI Taxonomy" id="1077255"/>
    <lineage>
        <taxon>Bacteria</taxon>
        <taxon>Pseudomonadati</taxon>
        <taxon>Pseudomonadota</taxon>
        <taxon>Gammaproteobacteria</taxon>
        <taxon>Moraxellales</taxon>
        <taxon>Moraxellaceae</taxon>
        <taxon>Agitococcus</taxon>
    </lineage>
</organism>
<keyword evidence="1" id="KW-0175">Coiled coil</keyword>
<accession>A0A2T5J3Z0</accession>
<evidence type="ECO:0000256" key="2">
    <source>
        <dbReference type="SAM" id="MobiDB-lite"/>
    </source>
</evidence>
<gene>
    <name evidence="3" type="ORF">C8N29_101397</name>
</gene>
<name>A0A2T5J3Z0_9GAMM</name>
<dbReference type="Proteomes" id="UP000244223">
    <property type="component" value="Unassembled WGS sequence"/>
</dbReference>
<evidence type="ECO:0000313" key="3">
    <source>
        <dbReference type="EMBL" id="PTQ91324.1"/>
    </source>
</evidence>
<feature type="region of interest" description="Disordered" evidence="2">
    <location>
        <begin position="182"/>
        <end position="214"/>
    </location>
</feature>
<protein>
    <submittedName>
        <fullName evidence="3">Uncharacterized protein</fullName>
    </submittedName>
</protein>
<evidence type="ECO:0000313" key="4">
    <source>
        <dbReference type="Proteomes" id="UP000244223"/>
    </source>
</evidence>
<dbReference type="OrthoDB" id="6713581at2"/>
<feature type="coiled-coil region" evidence="1">
    <location>
        <begin position="23"/>
        <end position="82"/>
    </location>
</feature>
<proteinExistence type="predicted"/>
<evidence type="ECO:0000256" key="1">
    <source>
        <dbReference type="SAM" id="Coils"/>
    </source>
</evidence>
<dbReference type="CDD" id="cd22249">
    <property type="entry name" value="UDM1_RNF168_RNF169-like"/>
    <property type="match status" value="1"/>
</dbReference>
<reference evidence="3 4" key="1">
    <citation type="submission" date="2018-04" db="EMBL/GenBank/DDBJ databases">
        <title>Genomic Encyclopedia of Archaeal and Bacterial Type Strains, Phase II (KMG-II): from individual species to whole genera.</title>
        <authorList>
            <person name="Goeker M."/>
        </authorList>
    </citation>
    <scope>NUCLEOTIDE SEQUENCE [LARGE SCALE GENOMIC DNA]</scope>
    <source>
        <strain evidence="3 4">DSM 5822</strain>
    </source>
</reference>